<organism evidence="2 3">
    <name type="scientific">Occultella glacieicola</name>
    <dbReference type="NCBI Taxonomy" id="2518684"/>
    <lineage>
        <taxon>Bacteria</taxon>
        <taxon>Bacillati</taxon>
        <taxon>Actinomycetota</taxon>
        <taxon>Actinomycetes</taxon>
        <taxon>Micrococcales</taxon>
        <taxon>Ruaniaceae</taxon>
        <taxon>Occultella</taxon>
    </lineage>
</organism>
<comment type="caution">
    <text evidence="2">The sequence shown here is derived from an EMBL/GenBank/DDBJ whole genome shotgun (WGS) entry which is preliminary data.</text>
</comment>
<dbReference type="Proteomes" id="UP000504882">
    <property type="component" value="Unassembled WGS sequence"/>
</dbReference>
<evidence type="ECO:0000256" key="1">
    <source>
        <dbReference type="SAM" id="MobiDB-lite"/>
    </source>
</evidence>
<accession>A0ABY2DYE4</accession>
<protein>
    <submittedName>
        <fullName evidence="2">Uncharacterized protein</fullName>
    </submittedName>
</protein>
<gene>
    <name evidence="2" type="ORF">EXU48_20305</name>
</gene>
<keyword evidence="3" id="KW-1185">Reference proteome</keyword>
<dbReference type="RefSeq" id="WP_133109512.1">
    <property type="nucleotide sequence ID" value="NZ_SMNA01000012.1"/>
</dbReference>
<feature type="compositionally biased region" description="Basic and acidic residues" evidence="1">
    <location>
        <begin position="15"/>
        <end position="31"/>
    </location>
</feature>
<feature type="region of interest" description="Disordered" evidence="1">
    <location>
        <begin position="1"/>
        <end position="31"/>
    </location>
</feature>
<proteinExistence type="predicted"/>
<feature type="region of interest" description="Disordered" evidence="1">
    <location>
        <begin position="134"/>
        <end position="154"/>
    </location>
</feature>
<name>A0ABY2DYE4_9MICO</name>
<dbReference type="EMBL" id="SMNA01000012">
    <property type="protein sequence ID" value="TDE89510.1"/>
    <property type="molecule type" value="Genomic_DNA"/>
</dbReference>
<reference evidence="2 3" key="1">
    <citation type="submission" date="2019-03" db="EMBL/GenBank/DDBJ databases">
        <title>Genomic features of bacteria from cold environments.</title>
        <authorList>
            <person name="Shen L."/>
        </authorList>
    </citation>
    <scope>NUCLEOTIDE SEQUENCE [LARGE SCALE GENOMIC DNA]</scope>
    <source>
        <strain evidence="3">T3246-1</strain>
    </source>
</reference>
<sequence>MGVHQVLSRSSSRSTVDRERGRAGAPHRDERVTQRALADAASLGHADVHTLQRTAGNRAVAALLRTPVQRVGGPPQAVGGRNVITFNGTDYQFEKMSIGRLSRLLDAITGTPDEHRQIGIVSEARRQLRRRIETKGLPKPPPVDPTGTKAQRQDRRHSEYAAMRELKFQWSTFVGVQLARGVASRPSLVAAYRKADQALQDAVRAKRCLEKRVEIETLFANIRDTYRAERIAASTVKTALNPRTVTIETALINIRDHLGTSGLQNKTALKKEVDALNQTFSGLRFKVVRILDLRDGFDHLTADVIDLAERAANLKLAGKPTGASGLSRYYGAHDGHNQVITNASPLILVPLSNSAAIAKGTNVITAVQHGDQLAVAAKTHANSVTIIGTGDKQQFHIRLSQGTTQIRLETIVTTQSVPHPDDASAPKKKLHLIDFKQIQFGH</sequence>
<evidence type="ECO:0000313" key="2">
    <source>
        <dbReference type="EMBL" id="TDE89510.1"/>
    </source>
</evidence>
<evidence type="ECO:0000313" key="3">
    <source>
        <dbReference type="Proteomes" id="UP000504882"/>
    </source>
</evidence>